<dbReference type="STRING" id="1448318.A0A319E598"/>
<protein>
    <submittedName>
        <fullName evidence="1">Uncharacterized protein</fullName>
    </submittedName>
</protein>
<gene>
    <name evidence="1" type="ORF">BO78DRAFT_197653</name>
</gene>
<dbReference type="OrthoDB" id="4442598at2759"/>
<organism evidence="1 2">
    <name type="scientific">Aspergillus sclerotiicarbonarius (strain CBS 121057 / IBT 28362)</name>
    <dbReference type="NCBI Taxonomy" id="1448318"/>
    <lineage>
        <taxon>Eukaryota</taxon>
        <taxon>Fungi</taxon>
        <taxon>Dikarya</taxon>
        <taxon>Ascomycota</taxon>
        <taxon>Pezizomycotina</taxon>
        <taxon>Eurotiomycetes</taxon>
        <taxon>Eurotiomycetidae</taxon>
        <taxon>Eurotiales</taxon>
        <taxon>Aspergillaceae</taxon>
        <taxon>Aspergillus</taxon>
        <taxon>Aspergillus subgen. Circumdati</taxon>
    </lineage>
</organism>
<accession>A0A319E598</accession>
<dbReference type="Proteomes" id="UP000248423">
    <property type="component" value="Unassembled WGS sequence"/>
</dbReference>
<dbReference type="VEuPathDB" id="FungiDB:BO78DRAFT_197653"/>
<evidence type="ECO:0000313" key="2">
    <source>
        <dbReference type="Proteomes" id="UP000248423"/>
    </source>
</evidence>
<name>A0A319E598_ASPSB</name>
<sequence>MSLYSRIGTLARRRARMHFGVSPSQSRAFSVNNWRASYTQPTPSQLLRFALTGTTKPSQNDVSNPELDQHMSEIFLGNWSPGLLPPPFWSSSQRQTESPDDFVSFMAMTHNVRNLRHLQVFIERNVNEEEGSLLLQARSCTLLAQALKRCQRRNSYGEILSAVNAIATRLEKLGLPRSGDIYFLGIYYAALTLSVSALERFMEGYLSVSSSPLGIHASTSLVDALLDALHYRRFRGTAENTDTIVELVTGGDQRSERSLHSLLCWDSPDNPTASSGQYLSLLVRLRSEKILTEVWSQTLQKLSPSSSFELFQSAYSCVVALVDIGEVPKAIQYLAEVSERAKGTLPGISRFNGLTTLLASEAISALLPQLAGRRQYLKLLEVQLVDMENKLGFRWDPEGSYHRSASDPLLIASEQPFLTLDGDSTGYESTERFLAEMKALGCSRSATDLGKIAELLDEHEGDVISVSVPSTKVSIEYAWFPRLCPVQFTGVASSATDTTPPWTPSTLGLIRVSYDNNGTPLTSERSVHAMQLGPLVRRPKCTDDSDPNNAHPWEETGHMVAWDRACGQLVAVFVGQSNGPIDHRIESRAARPRSGLSAITTIGLPGDTAPTSNNDVVSSIGNGYMYYHIDADPSPDLIL</sequence>
<keyword evidence="2" id="KW-1185">Reference proteome</keyword>
<proteinExistence type="predicted"/>
<dbReference type="AlphaFoldDB" id="A0A319E598"/>
<evidence type="ECO:0000313" key="1">
    <source>
        <dbReference type="EMBL" id="PYI03405.1"/>
    </source>
</evidence>
<dbReference type="EMBL" id="KZ826381">
    <property type="protein sequence ID" value="PYI03405.1"/>
    <property type="molecule type" value="Genomic_DNA"/>
</dbReference>
<reference evidence="1 2" key="1">
    <citation type="submission" date="2018-02" db="EMBL/GenBank/DDBJ databases">
        <title>The genomes of Aspergillus section Nigri reveals drivers in fungal speciation.</title>
        <authorList>
            <consortium name="DOE Joint Genome Institute"/>
            <person name="Vesth T.C."/>
            <person name="Nybo J."/>
            <person name="Theobald S."/>
            <person name="Brandl J."/>
            <person name="Frisvad J.C."/>
            <person name="Nielsen K.F."/>
            <person name="Lyhne E.K."/>
            <person name="Kogle M.E."/>
            <person name="Kuo A."/>
            <person name="Riley R."/>
            <person name="Clum A."/>
            <person name="Nolan M."/>
            <person name="Lipzen A."/>
            <person name="Salamov A."/>
            <person name="Henrissat B."/>
            <person name="Wiebenga A."/>
            <person name="De vries R.P."/>
            <person name="Grigoriev I.V."/>
            <person name="Mortensen U.H."/>
            <person name="Andersen M.R."/>
            <person name="Baker S.E."/>
        </authorList>
    </citation>
    <scope>NUCLEOTIDE SEQUENCE [LARGE SCALE GENOMIC DNA]</scope>
    <source>
        <strain evidence="1 2">CBS 121057</strain>
    </source>
</reference>